<evidence type="ECO:0000256" key="2">
    <source>
        <dbReference type="ARBA" id="ARBA00022723"/>
    </source>
</evidence>
<keyword evidence="3" id="KW-0732">Signal</keyword>
<dbReference type="Proteomes" id="UP001208041">
    <property type="component" value="Unassembled WGS sequence"/>
</dbReference>
<evidence type="ECO:0000256" key="3">
    <source>
        <dbReference type="ARBA" id="ARBA00022729"/>
    </source>
</evidence>
<dbReference type="NCBIfam" id="TIGR01256">
    <property type="entry name" value="modA"/>
    <property type="match status" value="1"/>
</dbReference>
<comment type="caution">
    <text evidence="4">The sequence shown here is derived from an EMBL/GenBank/DDBJ whole genome shotgun (WGS) entry which is preliminary data.</text>
</comment>
<accession>A0AAE3J2Y1</accession>
<reference evidence="4" key="1">
    <citation type="submission" date="2022-10" db="EMBL/GenBank/DDBJ databases">
        <authorList>
            <person name="Yue Y."/>
        </authorList>
    </citation>
    <scope>NUCLEOTIDE SEQUENCE</scope>
    <source>
        <strain evidence="4">Z654</strain>
    </source>
</reference>
<evidence type="ECO:0000313" key="5">
    <source>
        <dbReference type="Proteomes" id="UP001208041"/>
    </source>
</evidence>
<evidence type="ECO:0000256" key="1">
    <source>
        <dbReference type="ARBA" id="ARBA00009175"/>
    </source>
</evidence>
<dbReference type="GO" id="GO:0046872">
    <property type="term" value="F:metal ion binding"/>
    <property type="evidence" value="ECO:0007669"/>
    <property type="project" value="UniProtKB-KW"/>
</dbReference>
<dbReference type="Gene3D" id="3.40.190.10">
    <property type="entry name" value="Periplasmic binding protein-like II"/>
    <property type="match status" value="2"/>
</dbReference>
<dbReference type="InterPro" id="IPR005950">
    <property type="entry name" value="ModA"/>
</dbReference>
<dbReference type="PANTHER" id="PTHR30632">
    <property type="entry name" value="MOLYBDATE-BINDING PERIPLASMIC PROTEIN"/>
    <property type="match status" value="1"/>
</dbReference>
<dbReference type="Pfam" id="PF13531">
    <property type="entry name" value="SBP_bac_11"/>
    <property type="match status" value="1"/>
</dbReference>
<dbReference type="InterPro" id="IPR050682">
    <property type="entry name" value="ModA/WtpA"/>
</dbReference>
<dbReference type="RefSeq" id="WP_263953153.1">
    <property type="nucleotide sequence ID" value="NZ_JAOYFC010000001.1"/>
</dbReference>
<evidence type="ECO:0000313" key="4">
    <source>
        <dbReference type="EMBL" id="MCV6824342.1"/>
    </source>
</evidence>
<dbReference type="PANTHER" id="PTHR30632:SF14">
    <property type="entry name" value="TUNGSTATE_MOLYBDATE_CHROMATE-BINDING PROTEIN MODA"/>
    <property type="match status" value="1"/>
</dbReference>
<organism evidence="4 5">
    <name type="scientific">Halocynthiibacter halioticoli</name>
    <dbReference type="NCBI Taxonomy" id="2986804"/>
    <lineage>
        <taxon>Bacteria</taxon>
        <taxon>Pseudomonadati</taxon>
        <taxon>Pseudomonadota</taxon>
        <taxon>Alphaproteobacteria</taxon>
        <taxon>Rhodobacterales</taxon>
        <taxon>Paracoccaceae</taxon>
        <taxon>Halocynthiibacter</taxon>
    </lineage>
</organism>
<gene>
    <name evidence="4" type="primary">modA</name>
    <name evidence="4" type="ORF">OH136_07210</name>
</gene>
<sequence>MRILTRAITYWVRLSVWAVGFTLVGHAAMAREVTLAVASNFVPALAVLAPTIEAETGVKLRVVNGATGKLYAQITQGAPFDLFLAADALHVEKYLTNKPDTLHATYAIGQLARLSRPDAPELAQARIAIADPAVAPYGVLAMEALSEAGVEAGELDLVFGPNVSAVAGFLATGNVDIAFVAASQISGIQGFDAEILPEKTIAQDMLLINDTPDARAVFDALQSARVRNALPQLGYLVPSLDKGVAE</sequence>
<comment type="similarity">
    <text evidence="1">Belongs to the bacterial solute-binding protein ModA family.</text>
</comment>
<proteinExistence type="inferred from homology"/>
<keyword evidence="2" id="KW-0479">Metal-binding</keyword>
<dbReference type="SUPFAM" id="SSF53850">
    <property type="entry name" value="Periplasmic binding protein-like II"/>
    <property type="match status" value="1"/>
</dbReference>
<dbReference type="AlphaFoldDB" id="A0AAE3J2Y1"/>
<dbReference type="GO" id="GO:0015689">
    <property type="term" value="P:molybdate ion transport"/>
    <property type="evidence" value="ECO:0007669"/>
    <property type="project" value="InterPro"/>
</dbReference>
<dbReference type="EMBL" id="JAOYFC010000001">
    <property type="protein sequence ID" value="MCV6824342.1"/>
    <property type="molecule type" value="Genomic_DNA"/>
</dbReference>
<keyword evidence="5" id="KW-1185">Reference proteome</keyword>
<protein>
    <submittedName>
        <fullName evidence="4">Molybdate ABC transporter substrate-binding protein</fullName>
    </submittedName>
</protein>
<name>A0AAE3J2Y1_9RHOB</name>
<dbReference type="GO" id="GO:0030973">
    <property type="term" value="F:molybdate ion binding"/>
    <property type="evidence" value="ECO:0007669"/>
    <property type="project" value="TreeGrafter"/>
</dbReference>